<keyword evidence="2 3" id="KW-0539">Nucleus</keyword>
<name>A0AA35RA62_GEOBA</name>
<feature type="region of interest" description="Disordered" evidence="4">
    <location>
        <begin position="29"/>
        <end position="57"/>
    </location>
</feature>
<dbReference type="Pfam" id="PF00046">
    <property type="entry name" value="Homeodomain"/>
    <property type="match status" value="1"/>
</dbReference>
<dbReference type="SUPFAM" id="SSF46689">
    <property type="entry name" value="Homeodomain-like"/>
    <property type="match status" value="1"/>
</dbReference>
<evidence type="ECO:0000313" key="6">
    <source>
        <dbReference type="EMBL" id="CAI8006467.1"/>
    </source>
</evidence>
<dbReference type="PROSITE" id="PS50071">
    <property type="entry name" value="HOMEOBOX_2"/>
    <property type="match status" value="1"/>
</dbReference>
<comment type="caution">
    <text evidence="6">The sequence shown here is derived from an EMBL/GenBank/DDBJ whole genome shotgun (WGS) entry which is preliminary data.</text>
</comment>
<evidence type="ECO:0000256" key="2">
    <source>
        <dbReference type="PROSITE-ProRule" id="PRU00108"/>
    </source>
</evidence>
<dbReference type="SMART" id="SM00389">
    <property type="entry name" value="HOX"/>
    <property type="match status" value="1"/>
</dbReference>
<reference evidence="6" key="1">
    <citation type="submission" date="2023-03" db="EMBL/GenBank/DDBJ databases">
        <authorList>
            <person name="Steffen K."/>
            <person name="Cardenas P."/>
        </authorList>
    </citation>
    <scope>NUCLEOTIDE SEQUENCE</scope>
</reference>
<sequence length="114" mass="13526">MQTSTPLYPPPPSPFVYPPPSVFHVHYQLPTQPEQPVTTDRNKNLSSSPPPRRYRANYTPSQLRALEDVFAEKHYVNKEERYRLSLEVGVTDKQVKMWFQNRRTKMKKERSLMH</sequence>
<evidence type="ECO:0000256" key="3">
    <source>
        <dbReference type="RuleBase" id="RU000682"/>
    </source>
</evidence>
<dbReference type="InterPro" id="IPR001356">
    <property type="entry name" value="HD"/>
</dbReference>
<keyword evidence="2 3" id="KW-0238">DNA-binding</keyword>
<dbReference type="Proteomes" id="UP001174909">
    <property type="component" value="Unassembled WGS sequence"/>
</dbReference>
<protein>
    <submittedName>
        <fullName evidence="6">Homeobox protein SAX-1</fullName>
    </submittedName>
</protein>
<dbReference type="EMBL" id="CASHTH010000689">
    <property type="protein sequence ID" value="CAI8006467.1"/>
    <property type="molecule type" value="Genomic_DNA"/>
</dbReference>
<proteinExistence type="predicted"/>
<keyword evidence="2 3" id="KW-0371">Homeobox</keyword>
<dbReference type="GO" id="GO:0003677">
    <property type="term" value="F:DNA binding"/>
    <property type="evidence" value="ECO:0007669"/>
    <property type="project" value="UniProtKB-UniRule"/>
</dbReference>
<dbReference type="GO" id="GO:0005634">
    <property type="term" value="C:nucleus"/>
    <property type="evidence" value="ECO:0007669"/>
    <property type="project" value="UniProtKB-SubCell"/>
</dbReference>
<dbReference type="Gene3D" id="1.10.10.60">
    <property type="entry name" value="Homeodomain-like"/>
    <property type="match status" value="1"/>
</dbReference>
<accession>A0AA35RA62</accession>
<evidence type="ECO:0000256" key="1">
    <source>
        <dbReference type="ARBA" id="ARBA00004123"/>
    </source>
</evidence>
<evidence type="ECO:0000313" key="7">
    <source>
        <dbReference type="Proteomes" id="UP001174909"/>
    </source>
</evidence>
<evidence type="ECO:0000259" key="5">
    <source>
        <dbReference type="PROSITE" id="PS50071"/>
    </source>
</evidence>
<feature type="compositionally biased region" description="Polar residues" evidence="4">
    <location>
        <begin position="29"/>
        <end position="47"/>
    </location>
</feature>
<gene>
    <name evidence="6" type="ORF">GBAR_LOCUS4737</name>
</gene>
<dbReference type="CDD" id="cd00086">
    <property type="entry name" value="homeodomain"/>
    <property type="match status" value="1"/>
</dbReference>
<dbReference type="AlphaFoldDB" id="A0AA35RA62"/>
<keyword evidence="7" id="KW-1185">Reference proteome</keyword>
<feature type="domain" description="Homeobox" evidence="5">
    <location>
        <begin position="49"/>
        <end position="109"/>
    </location>
</feature>
<feature type="DNA-binding region" description="Homeobox" evidence="2">
    <location>
        <begin position="51"/>
        <end position="110"/>
    </location>
</feature>
<comment type="subcellular location">
    <subcellularLocation>
        <location evidence="1 2 3">Nucleus</location>
    </subcellularLocation>
</comment>
<dbReference type="InterPro" id="IPR009057">
    <property type="entry name" value="Homeodomain-like_sf"/>
</dbReference>
<organism evidence="6 7">
    <name type="scientific">Geodia barretti</name>
    <name type="common">Barrett's horny sponge</name>
    <dbReference type="NCBI Taxonomy" id="519541"/>
    <lineage>
        <taxon>Eukaryota</taxon>
        <taxon>Metazoa</taxon>
        <taxon>Porifera</taxon>
        <taxon>Demospongiae</taxon>
        <taxon>Heteroscleromorpha</taxon>
        <taxon>Tetractinellida</taxon>
        <taxon>Astrophorina</taxon>
        <taxon>Geodiidae</taxon>
        <taxon>Geodia</taxon>
    </lineage>
</organism>
<dbReference type="PANTHER" id="PTHR24333">
    <property type="entry name" value="HOMEO BOX HB9 LIKE A-RELATED"/>
    <property type="match status" value="1"/>
</dbReference>
<dbReference type="PANTHER" id="PTHR24333:SF5">
    <property type="entry name" value="VENT HOMEOBOX"/>
    <property type="match status" value="1"/>
</dbReference>
<evidence type="ECO:0000256" key="4">
    <source>
        <dbReference type="SAM" id="MobiDB-lite"/>
    </source>
</evidence>
<dbReference type="InterPro" id="IPR050848">
    <property type="entry name" value="Homeobox_TF"/>
</dbReference>